<keyword evidence="7" id="KW-1133">Transmembrane helix</keyword>
<keyword evidence="10" id="KW-1185">Reference proteome</keyword>
<dbReference type="SUPFAM" id="SSF47384">
    <property type="entry name" value="Homodimeric domain of signal transducing histidine kinase"/>
    <property type="match status" value="1"/>
</dbReference>
<evidence type="ECO:0000256" key="4">
    <source>
        <dbReference type="ARBA" id="ARBA00022679"/>
    </source>
</evidence>
<dbReference type="InterPro" id="IPR050351">
    <property type="entry name" value="BphY/WalK/GraS-like"/>
</dbReference>
<dbReference type="Proteomes" id="UP000192980">
    <property type="component" value="Unassembled WGS sequence"/>
</dbReference>
<evidence type="ECO:0000256" key="6">
    <source>
        <dbReference type="ARBA" id="ARBA00023012"/>
    </source>
</evidence>
<evidence type="ECO:0000256" key="2">
    <source>
        <dbReference type="ARBA" id="ARBA00012438"/>
    </source>
</evidence>
<dbReference type="PANTHER" id="PTHR45453">
    <property type="entry name" value="PHOSPHATE REGULON SENSOR PROTEIN PHOR"/>
    <property type="match status" value="1"/>
</dbReference>
<gene>
    <name evidence="9" type="ORF">SAMN05660862_1344</name>
</gene>
<dbReference type="Pfam" id="PF00512">
    <property type="entry name" value="HisKA"/>
    <property type="match status" value="1"/>
</dbReference>
<keyword evidence="6" id="KW-0902">Two-component regulatory system</keyword>
<keyword evidence="3" id="KW-0597">Phosphoprotein</keyword>
<dbReference type="OrthoDB" id="921707at2"/>
<protein>
    <recommendedName>
        <fullName evidence="2">histidine kinase</fullName>
        <ecNumber evidence="2">2.7.13.3</ecNumber>
    </recommendedName>
</protein>
<keyword evidence="7" id="KW-0812">Transmembrane</keyword>
<sequence>MKLLTPTRLLKIVVSVCFLILLGLQYKLISGVYEAKRNELFRVKMGEIKQAYNRSIINDKLFPGGQAIIDNYLNKDKVGELAVVFHRNEDAFVMTADSIYESIVQDLRGKSNIDSVLQAIQKEINLDSIPIRYALVLNSLSTTFDGQVYHDLASSANPYGHDVLISGSSTLIKESNLVSAFTVSSPTAFSNRVEFTFYANRESLTWATFVAILPLLALSGICILVMIFVFYFTIHHWAKQKKLTEMSTDFVNSITHEFKTPISTIKVCVKNLQRELNATTGNDKFSDGFKVIERQSERLNKLIDQAIHTSVFNLSQTKKEWRLVEEDVYILLKDLKLKYAHEADVCIQTGSLETNSFVRYDPFLFTTAVSNIIQNGIKHNSSPVKNIHVDSQIEGDRLVLRFRDNGDGIPKEEESKIFDQFYQGKAGKKNGGLGLGLFYVRKLLDLHDWKIKIESAVQKGTVISIAIPVN</sequence>
<evidence type="ECO:0000259" key="8">
    <source>
        <dbReference type="PROSITE" id="PS50109"/>
    </source>
</evidence>
<evidence type="ECO:0000313" key="10">
    <source>
        <dbReference type="Proteomes" id="UP000192980"/>
    </source>
</evidence>
<dbReference type="PROSITE" id="PS50109">
    <property type="entry name" value="HIS_KIN"/>
    <property type="match status" value="1"/>
</dbReference>
<dbReference type="InterPro" id="IPR036890">
    <property type="entry name" value="HATPase_C_sf"/>
</dbReference>
<dbReference type="EC" id="2.7.13.3" evidence="2"/>
<keyword evidence="7" id="KW-0472">Membrane</keyword>
<dbReference type="Gene3D" id="3.30.565.10">
    <property type="entry name" value="Histidine kinase-like ATPase, C-terminal domain"/>
    <property type="match status" value="1"/>
</dbReference>
<dbReference type="PANTHER" id="PTHR45453:SF1">
    <property type="entry name" value="PHOSPHATE REGULON SENSOR PROTEIN PHOR"/>
    <property type="match status" value="1"/>
</dbReference>
<evidence type="ECO:0000256" key="3">
    <source>
        <dbReference type="ARBA" id="ARBA00022553"/>
    </source>
</evidence>
<keyword evidence="4" id="KW-0808">Transferase</keyword>
<dbReference type="GO" id="GO:0005886">
    <property type="term" value="C:plasma membrane"/>
    <property type="evidence" value="ECO:0007669"/>
    <property type="project" value="TreeGrafter"/>
</dbReference>
<dbReference type="STRING" id="561061.SAMN05660862_1344"/>
<evidence type="ECO:0000256" key="5">
    <source>
        <dbReference type="ARBA" id="ARBA00022777"/>
    </source>
</evidence>
<evidence type="ECO:0000256" key="7">
    <source>
        <dbReference type="SAM" id="Phobius"/>
    </source>
</evidence>
<dbReference type="CDD" id="cd00082">
    <property type="entry name" value="HisKA"/>
    <property type="match status" value="1"/>
</dbReference>
<evidence type="ECO:0000256" key="1">
    <source>
        <dbReference type="ARBA" id="ARBA00000085"/>
    </source>
</evidence>
<name>A0A1X7J1U9_9SPHI</name>
<accession>A0A1X7J1U9</accession>
<comment type="catalytic activity">
    <reaction evidence="1">
        <text>ATP + protein L-histidine = ADP + protein N-phospho-L-histidine.</text>
        <dbReference type="EC" id="2.7.13.3"/>
    </reaction>
</comment>
<dbReference type="CDD" id="cd00075">
    <property type="entry name" value="HATPase"/>
    <property type="match status" value="1"/>
</dbReference>
<dbReference type="GO" id="GO:0000155">
    <property type="term" value="F:phosphorelay sensor kinase activity"/>
    <property type="evidence" value="ECO:0007669"/>
    <property type="project" value="InterPro"/>
</dbReference>
<dbReference type="PRINTS" id="PR00344">
    <property type="entry name" value="BCTRLSENSOR"/>
</dbReference>
<dbReference type="SMART" id="SM00388">
    <property type="entry name" value="HisKA"/>
    <property type="match status" value="1"/>
</dbReference>
<dbReference type="Pfam" id="PF02518">
    <property type="entry name" value="HATPase_c"/>
    <property type="match status" value="1"/>
</dbReference>
<reference evidence="9 10" key="1">
    <citation type="submission" date="2017-04" db="EMBL/GenBank/DDBJ databases">
        <authorList>
            <person name="Afonso C.L."/>
            <person name="Miller P.J."/>
            <person name="Scott M.A."/>
            <person name="Spackman E."/>
            <person name="Goraichik I."/>
            <person name="Dimitrov K.M."/>
            <person name="Suarez D.L."/>
            <person name="Swayne D.E."/>
        </authorList>
    </citation>
    <scope>NUCLEOTIDE SEQUENCE [LARGE SCALE GENOMIC DNA]</scope>
    <source>
        <strain evidence="9 10">DSM 22418</strain>
    </source>
</reference>
<dbReference type="SMART" id="SM00387">
    <property type="entry name" value="HATPase_c"/>
    <property type="match status" value="1"/>
</dbReference>
<dbReference type="SUPFAM" id="SSF55874">
    <property type="entry name" value="ATPase domain of HSP90 chaperone/DNA topoisomerase II/histidine kinase"/>
    <property type="match status" value="1"/>
</dbReference>
<dbReference type="InterPro" id="IPR003594">
    <property type="entry name" value="HATPase_dom"/>
</dbReference>
<dbReference type="InterPro" id="IPR036097">
    <property type="entry name" value="HisK_dim/P_sf"/>
</dbReference>
<dbReference type="GO" id="GO:0004721">
    <property type="term" value="F:phosphoprotein phosphatase activity"/>
    <property type="evidence" value="ECO:0007669"/>
    <property type="project" value="TreeGrafter"/>
</dbReference>
<dbReference type="Gene3D" id="1.10.287.130">
    <property type="match status" value="1"/>
</dbReference>
<dbReference type="GO" id="GO:0016036">
    <property type="term" value="P:cellular response to phosphate starvation"/>
    <property type="evidence" value="ECO:0007669"/>
    <property type="project" value="TreeGrafter"/>
</dbReference>
<feature type="domain" description="Histidine kinase" evidence="8">
    <location>
        <begin position="253"/>
        <end position="470"/>
    </location>
</feature>
<evidence type="ECO:0000313" key="9">
    <source>
        <dbReference type="EMBL" id="SMG21425.1"/>
    </source>
</evidence>
<dbReference type="RefSeq" id="WP_085472199.1">
    <property type="nucleotide sequence ID" value="NZ_FXAU01000002.1"/>
</dbReference>
<dbReference type="InterPro" id="IPR003661">
    <property type="entry name" value="HisK_dim/P_dom"/>
</dbReference>
<dbReference type="AlphaFoldDB" id="A0A1X7J1U9"/>
<organism evidence="9 10">
    <name type="scientific">Sphingobacterium psychroaquaticum</name>
    <dbReference type="NCBI Taxonomy" id="561061"/>
    <lineage>
        <taxon>Bacteria</taxon>
        <taxon>Pseudomonadati</taxon>
        <taxon>Bacteroidota</taxon>
        <taxon>Sphingobacteriia</taxon>
        <taxon>Sphingobacteriales</taxon>
        <taxon>Sphingobacteriaceae</taxon>
        <taxon>Sphingobacterium</taxon>
    </lineage>
</organism>
<dbReference type="EMBL" id="FXAU01000002">
    <property type="protein sequence ID" value="SMG21425.1"/>
    <property type="molecule type" value="Genomic_DNA"/>
</dbReference>
<proteinExistence type="predicted"/>
<feature type="transmembrane region" description="Helical" evidence="7">
    <location>
        <begin position="206"/>
        <end position="232"/>
    </location>
</feature>
<keyword evidence="5 9" id="KW-0418">Kinase</keyword>
<dbReference type="InterPro" id="IPR005467">
    <property type="entry name" value="His_kinase_dom"/>
</dbReference>
<feature type="transmembrane region" description="Helical" evidence="7">
    <location>
        <begin position="12"/>
        <end position="33"/>
    </location>
</feature>
<dbReference type="InterPro" id="IPR004358">
    <property type="entry name" value="Sig_transdc_His_kin-like_C"/>
</dbReference>